<accession>A0A4P6EFN4</accession>
<dbReference type="KEGG" id="mprt:ET475_02215"/>
<dbReference type="InterPro" id="IPR025699">
    <property type="entry name" value="ABC2_memb-like"/>
</dbReference>
<keyword evidence="1" id="KW-0472">Membrane</keyword>
<dbReference type="AlphaFoldDB" id="A0A4P6EFN4"/>
<feature type="transmembrane region" description="Helical" evidence="1">
    <location>
        <begin position="152"/>
        <end position="171"/>
    </location>
</feature>
<dbReference type="Pfam" id="PF13346">
    <property type="entry name" value="ABC2_membrane_5"/>
    <property type="match status" value="1"/>
</dbReference>
<dbReference type="OrthoDB" id="5117171at2"/>
<dbReference type="RefSeq" id="WP_129385609.1">
    <property type="nucleotide sequence ID" value="NZ_CP035494.1"/>
</dbReference>
<feature type="transmembrane region" description="Helical" evidence="1">
    <location>
        <begin position="38"/>
        <end position="58"/>
    </location>
</feature>
<reference evidence="2 3" key="1">
    <citation type="submission" date="2019-01" db="EMBL/GenBank/DDBJ databases">
        <title>Genome sequencing of strain DFW100M-13.</title>
        <authorList>
            <person name="Heo J."/>
            <person name="Kim S.-J."/>
            <person name="Kim J.-S."/>
            <person name="Hong S.-B."/>
            <person name="Kwon S.-W."/>
        </authorList>
    </citation>
    <scope>NUCLEOTIDE SEQUENCE [LARGE SCALE GENOMIC DNA]</scope>
    <source>
        <strain evidence="2 3">DFW100M-13</strain>
    </source>
</reference>
<keyword evidence="1" id="KW-0812">Transmembrane</keyword>
<feature type="transmembrane region" description="Helical" evidence="1">
    <location>
        <begin position="119"/>
        <end position="140"/>
    </location>
</feature>
<protein>
    <submittedName>
        <fullName evidence="2">ABC-2 transporter permease</fullName>
    </submittedName>
</protein>
<evidence type="ECO:0000313" key="3">
    <source>
        <dbReference type="Proteomes" id="UP000293995"/>
    </source>
</evidence>
<dbReference type="Proteomes" id="UP000293995">
    <property type="component" value="Chromosome"/>
</dbReference>
<organism evidence="2 3">
    <name type="scientific">Microbacterium protaetiae</name>
    <dbReference type="NCBI Taxonomy" id="2509458"/>
    <lineage>
        <taxon>Bacteria</taxon>
        <taxon>Bacillati</taxon>
        <taxon>Actinomycetota</taxon>
        <taxon>Actinomycetes</taxon>
        <taxon>Micrococcales</taxon>
        <taxon>Microbacteriaceae</taxon>
        <taxon>Microbacterium</taxon>
    </lineage>
</organism>
<evidence type="ECO:0000313" key="2">
    <source>
        <dbReference type="EMBL" id="QAY58927.1"/>
    </source>
</evidence>
<name>A0A4P6EFN4_9MICO</name>
<proteinExistence type="predicted"/>
<keyword evidence="1" id="KW-1133">Transmembrane helix</keyword>
<feature type="transmembrane region" description="Helical" evidence="1">
    <location>
        <begin position="12"/>
        <end position="32"/>
    </location>
</feature>
<dbReference type="EMBL" id="CP035494">
    <property type="protein sequence ID" value="QAY58927.1"/>
    <property type="molecule type" value="Genomic_DNA"/>
</dbReference>
<feature type="transmembrane region" description="Helical" evidence="1">
    <location>
        <begin position="79"/>
        <end position="107"/>
    </location>
</feature>
<feature type="transmembrane region" description="Helical" evidence="1">
    <location>
        <begin position="183"/>
        <end position="205"/>
    </location>
</feature>
<sequence length="214" mass="22418">MIRFTLFDLHNIVSTAPLRPLLMLGLVAVIGATAPVQGAAIMVGGYMGAMLLSSVFLTDERGRLDALYGLSRVSRTAVVFGRYATALVVGAGTSAFGFVVALVIVAIHRSRVEWTLMGLMALGAFVVAVISISALLPWYFAMGYARGRQAMLVLIIALVGLGWLGSRTSIFDGATIAALMDDGAGITAIILVAGLAVLTASAALASRLYRNRNL</sequence>
<evidence type="ECO:0000256" key="1">
    <source>
        <dbReference type="SAM" id="Phobius"/>
    </source>
</evidence>
<keyword evidence="3" id="KW-1185">Reference proteome</keyword>
<gene>
    <name evidence="2" type="ORF">ET475_02215</name>
</gene>